<feature type="transmembrane region" description="Helical" evidence="8">
    <location>
        <begin position="324"/>
        <end position="344"/>
    </location>
</feature>
<sequence length="452" mass="51623">MNAYLCIFQVVMAIYTVMGLGAVSSYIKMFGIDDASIIRKIDYLICVPGMFFRRIGLRKLNYHDWKPFIIECLIQASLHIILLVLVLFHSPSARRKKYLESLFSNCYANLVIAGYPFVRALYGDDYLYVPVFANIVTTFILVPLHTLLIYPIPKEEHETEEKYVEEEEDELEDGIEVGSGSVYNIKVDKHGNPNGDLKDDEKEKQDQEKFAEEEEEEEEEDDDEEINIKLDDHGNPTNVPSKKKKKNKKSSKKATKKNKDKKKNSKSNNNDNGAANDQKKRKPPTTWWKAFLWALITPANVCIILGIIWSAIPVSMPIFLDSTSGYLEKAFMGAGLFAIGIFMWEHPFHECPWQPVLVNMFFRFVFIPLIAALWSWVLKADKIVCQIMVFIHSMPTALIGYAMTLSAGFGMKTASFTFYWSNLLFLPALFLWCVVIREAGLFKSDGDIPNGL</sequence>
<dbReference type="PANTHER" id="PTHR31752">
    <property type="entry name" value="AUXIN EFFLUX CARRIER COMPONENT 1B-RELATED"/>
    <property type="match status" value="1"/>
</dbReference>
<feature type="transmembrane region" description="Helical" evidence="8">
    <location>
        <begin position="7"/>
        <end position="27"/>
    </location>
</feature>
<dbReference type="Pfam" id="PF03547">
    <property type="entry name" value="Mem_trans"/>
    <property type="match status" value="2"/>
</dbReference>
<feature type="transmembrane region" description="Helical" evidence="8">
    <location>
        <begin position="128"/>
        <end position="150"/>
    </location>
</feature>
<feature type="compositionally biased region" description="Basic and acidic residues" evidence="7">
    <location>
        <begin position="186"/>
        <end position="210"/>
    </location>
</feature>
<comment type="subcellular location">
    <subcellularLocation>
        <location evidence="1">Membrane</location>
        <topology evidence="1">Multi-pass membrane protein</topology>
    </subcellularLocation>
</comment>
<evidence type="ECO:0000256" key="7">
    <source>
        <dbReference type="SAM" id="MobiDB-lite"/>
    </source>
</evidence>
<evidence type="ECO:0000313" key="9">
    <source>
        <dbReference type="EMBL" id="KAK8870963.1"/>
    </source>
</evidence>
<keyword evidence="4 8" id="KW-0812">Transmembrane</keyword>
<feature type="compositionally biased region" description="Low complexity" evidence="7">
    <location>
        <begin position="266"/>
        <end position="276"/>
    </location>
</feature>
<keyword evidence="6 8" id="KW-0472">Membrane</keyword>
<evidence type="ECO:0000256" key="5">
    <source>
        <dbReference type="ARBA" id="ARBA00022989"/>
    </source>
</evidence>
<feature type="compositionally biased region" description="Acidic residues" evidence="7">
    <location>
        <begin position="211"/>
        <end position="225"/>
    </location>
</feature>
<protein>
    <submittedName>
        <fullName evidence="9">Intracellular auxin transport</fullName>
    </submittedName>
</protein>
<keyword evidence="3" id="KW-0813">Transport</keyword>
<dbReference type="EMBL" id="JAPFFF010000014">
    <property type="protein sequence ID" value="KAK8870963.1"/>
    <property type="molecule type" value="Genomic_DNA"/>
</dbReference>
<feature type="transmembrane region" description="Helical" evidence="8">
    <location>
        <begin position="102"/>
        <end position="122"/>
    </location>
</feature>
<feature type="region of interest" description="Disordered" evidence="7">
    <location>
        <begin position="183"/>
        <end position="282"/>
    </location>
</feature>
<accession>A0ABR2IZ86</accession>
<keyword evidence="5 8" id="KW-1133">Transmembrane helix</keyword>
<dbReference type="InterPro" id="IPR051107">
    <property type="entry name" value="Auxin_Efflux_Carrier"/>
</dbReference>
<evidence type="ECO:0000256" key="8">
    <source>
        <dbReference type="SAM" id="Phobius"/>
    </source>
</evidence>
<keyword evidence="10" id="KW-1185">Reference proteome</keyword>
<comment type="caution">
    <text evidence="9">The sequence shown here is derived from an EMBL/GenBank/DDBJ whole genome shotgun (WGS) entry which is preliminary data.</text>
</comment>
<feature type="transmembrane region" description="Helical" evidence="8">
    <location>
        <begin position="356"/>
        <end position="377"/>
    </location>
</feature>
<evidence type="ECO:0000256" key="3">
    <source>
        <dbReference type="ARBA" id="ARBA00022448"/>
    </source>
</evidence>
<feature type="transmembrane region" description="Helical" evidence="8">
    <location>
        <begin position="68"/>
        <end position="90"/>
    </location>
</feature>
<reference evidence="9 10" key="1">
    <citation type="submission" date="2024-04" db="EMBL/GenBank/DDBJ databases">
        <title>Tritrichomonas musculus Genome.</title>
        <authorList>
            <person name="Alves-Ferreira E."/>
            <person name="Grigg M."/>
            <person name="Lorenzi H."/>
            <person name="Galac M."/>
        </authorList>
    </citation>
    <scope>NUCLEOTIDE SEQUENCE [LARGE SCALE GENOMIC DNA]</scope>
    <source>
        <strain evidence="9 10">EAF2021</strain>
    </source>
</reference>
<dbReference type="InterPro" id="IPR004776">
    <property type="entry name" value="Mem_transp_PIN-like"/>
</dbReference>
<comment type="similarity">
    <text evidence="2">Belongs to the auxin efflux carrier (TC 2.A.69.1) family.</text>
</comment>
<evidence type="ECO:0000256" key="2">
    <source>
        <dbReference type="ARBA" id="ARBA00009177"/>
    </source>
</evidence>
<gene>
    <name evidence="9" type="ORF">M9Y10_008876</name>
</gene>
<evidence type="ECO:0000256" key="1">
    <source>
        <dbReference type="ARBA" id="ARBA00004141"/>
    </source>
</evidence>
<dbReference type="PANTHER" id="PTHR31752:SF18">
    <property type="entry name" value="AUXIN EFFLUX CARRIER COMPONENT 1"/>
    <property type="match status" value="1"/>
</dbReference>
<evidence type="ECO:0000256" key="6">
    <source>
        <dbReference type="ARBA" id="ARBA00023136"/>
    </source>
</evidence>
<feature type="transmembrane region" description="Helical" evidence="8">
    <location>
        <begin position="383"/>
        <end position="404"/>
    </location>
</feature>
<feature type="transmembrane region" description="Helical" evidence="8">
    <location>
        <begin position="416"/>
        <end position="437"/>
    </location>
</feature>
<dbReference type="Proteomes" id="UP001470230">
    <property type="component" value="Unassembled WGS sequence"/>
</dbReference>
<name>A0ABR2IZ86_9EUKA</name>
<evidence type="ECO:0000256" key="4">
    <source>
        <dbReference type="ARBA" id="ARBA00022692"/>
    </source>
</evidence>
<feature type="transmembrane region" description="Helical" evidence="8">
    <location>
        <begin position="290"/>
        <end position="312"/>
    </location>
</feature>
<evidence type="ECO:0000313" key="10">
    <source>
        <dbReference type="Proteomes" id="UP001470230"/>
    </source>
</evidence>
<proteinExistence type="inferred from homology"/>
<organism evidence="9 10">
    <name type="scientific">Tritrichomonas musculus</name>
    <dbReference type="NCBI Taxonomy" id="1915356"/>
    <lineage>
        <taxon>Eukaryota</taxon>
        <taxon>Metamonada</taxon>
        <taxon>Parabasalia</taxon>
        <taxon>Tritrichomonadida</taxon>
        <taxon>Tritrichomonadidae</taxon>
        <taxon>Tritrichomonas</taxon>
    </lineage>
</organism>
<feature type="compositionally biased region" description="Basic residues" evidence="7">
    <location>
        <begin position="241"/>
        <end position="265"/>
    </location>
</feature>